<dbReference type="AlphaFoldDB" id="A0A0A2VWZ1"/>
<sequence length="287" mass="30953">MLGAAAVFTPGSTALITGGASGVGLAVAKLCHAKGMNVLLVDRNAKALEQARLQVAGESVDASDPRVVTSVADVSLSEDWSALKDFALAKFRSIEFLALNAGVGGKGTWGDGDYFRKILETNLFGVIHGINTFLPVVQEASKTKRTAIVITGSKQGITNPPGNAAYNASKSAVKTLAEHLSWDLRETTTSVHLLVPGWTFTGMTGGGQTKEKPAGAWAPEQVADFLYKKMEKSQFYVICPDNDVSEETDKKRMLWSVGDIVHGRPPLSRWRDEWKQEAEKNMSETKI</sequence>
<name>A0A0A2VWZ1_BEABA</name>
<proteinExistence type="inferred from homology"/>
<comment type="caution">
    <text evidence="4">The sequence shown here is derived from an EMBL/GenBank/DDBJ whole genome shotgun (WGS) entry which is preliminary data.</text>
</comment>
<dbReference type="InterPro" id="IPR020904">
    <property type="entry name" value="Sc_DH/Rdtase_CS"/>
</dbReference>
<evidence type="ECO:0000313" key="4">
    <source>
        <dbReference type="EMBL" id="KGQ12441.1"/>
    </source>
</evidence>
<dbReference type="PRINTS" id="PR00081">
    <property type="entry name" value="GDHRDH"/>
</dbReference>
<accession>A0A0A2VWZ1</accession>
<dbReference type="Pfam" id="PF00106">
    <property type="entry name" value="adh_short"/>
    <property type="match status" value="1"/>
</dbReference>
<dbReference type="InterPro" id="IPR036291">
    <property type="entry name" value="NAD(P)-bd_dom_sf"/>
</dbReference>
<evidence type="ECO:0000256" key="3">
    <source>
        <dbReference type="ARBA" id="ARBA00023002"/>
    </source>
</evidence>
<protein>
    <submittedName>
        <fullName evidence="4">Dehydrogenase/reductase SDR family member 7B</fullName>
    </submittedName>
</protein>
<dbReference type="EMBL" id="ANFO01000118">
    <property type="protein sequence ID" value="KGQ12441.1"/>
    <property type="molecule type" value="Genomic_DNA"/>
</dbReference>
<evidence type="ECO:0000256" key="2">
    <source>
        <dbReference type="ARBA" id="ARBA00022857"/>
    </source>
</evidence>
<dbReference type="eggNOG" id="KOG1210">
    <property type="taxonomic scope" value="Eukaryota"/>
</dbReference>
<gene>
    <name evidence="4" type="ORF">BBAD15_g1816</name>
</gene>
<evidence type="ECO:0000313" key="5">
    <source>
        <dbReference type="Proteomes" id="UP000030106"/>
    </source>
</evidence>
<keyword evidence="2" id="KW-0521">NADP</keyword>
<dbReference type="STRING" id="1245745.A0A0A2VWZ1"/>
<comment type="similarity">
    <text evidence="1">Belongs to the short-chain dehydrogenases/reductases (SDR) family.</text>
</comment>
<dbReference type="PANTHER" id="PTHR43008">
    <property type="entry name" value="BENZIL REDUCTASE"/>
    <property type="match status" value="1"/>
</dbReference>
<organism evidence="4 5">
    <name type="scientific">Beauveria bassiana D1-5</name>
    <dbReference type="NCBI Taxonomy" id="1245745"/>
    <lineage>
        <taxon>Eukaryota</taxon>
        <taxon>Fungi</taxon>
        <taxon>Dikarya</taxon>
        <taxon>Ascomycota</taxon>
        <taxon>Pezizomycotina</taxon>
        <taxon>Sordariomycetes</taxon>
        <taxon>Hypocreomycetidae</taxon>
        <taxon>Hypocreales</taxon>
        <taxon>Cordycipitaceae</taxon>
        <taxon>Beauveria</taxon>
    </lineage>
</organism>
<dbReference type="Gene3D" id="3.40.50.720">
    <property type="entry name" value="NAD(P)-binding Rossmann-like Domain"/>
    <property type="match status" value="1"/>
</dbReference>
<dbReference type="InterPro" id="IPR002347">
    <property type="entry name" value="SDR_fam"/>
</dbReference>
<evidence type="ECO:0000256" key="1">
    <source>
        <dbReference type="ARBA" id="ARBA00006484"/>
    </source>
</evidence>
<dbReference type="SUPFAM" id="SSF51735">
    <property type="entry name" value="NAD(P)-binding Rossmann-fold domains"/>
    <property type="match status" value="1"/>
</dbReference>
<dbReference type="PANTHER" id="PTHR43008:SF7">
    <property type="entry name" value="SHORT CHAIN DEHYDROGENASE_REDUCTASE (AFU_ORTHOLOGUE AFUA_2G00830)"/>
    <property type="match status" value="1"/>
</dbReference>
<dbReference type="GO" id="GO:0016616">
    <property type="term" value="F:oxidoreductase activity, acting on the CH-OH group of donors, NAD or NADP as acceptor"/>
    <property type="evidence" value="ECO:0007669"/>
    <property type="project" value="UniProtKB-ARBA"/>
</dbReference>
<reference evidence="4 5" key="1">
    <citation type="submission" date="2012-10" db="EMBL/GenBank/DDBJ databases">
        <title>Genome sequencing and analysis of entomopathogenic fungi Beauveria bassiana D1-5.</title>
        <authorList>
            <person name="Li Q."/>
            <person name="Wang L."/>
            <person name="Zhang Z."/>
            <person name="Wang Q."/>
            <person name="Ren J."/>
            <person name="Wang M."/>
            <person name="Xu W."/>
            <person name="Wang J."/>
            <person name="Lu Y."/>
            <person name="Du Q."/>
            <person name="Sun Z."/>
        </authorList>
    </citation>
    <scope>NUCLEOTIDE SEQUENCE [LARGE SCALE GENOMIC DNA]</scope>
    <source>
        <strain evidence="4 5">D1-5</strain>
    </source>
</reference>
<dbReference type="CDD" id="cd05233">
    <property type="entry name" value="SDR_c"/>
    <property type="match status" value="1"/>
</dbReference>
<dbReference type="PROSITE" id="PS00061">
    <property type="entry name" value="ADH_SHORT"/>
    <property type="match status" value="1"/>
</dbReference>
<dbReference type="OrthoDB" id="5307821at2759"/>
<dbReference type="Proteomes" id="UP000030106">
    <property type="component" value="Unassembled WGS sequence"/>
</dbReference>
<dbReference type="HOGENOM" id="CLU_010194_2_3_1"/>
<keyword evidence="3" id="KW-0560">Oxidoreductase</keyword>
<dbReference type="GO" id="GO:0050664">
    <property type="term" value="F:oxidoreductase activity, acting on NAD(P)H, oxygen as acceptor"/>
    <property type="evidence" value="ECO:0007669"/>
    <property type="project" value="TreeGrafter"/>
</dbReference>